<keyword evidence="6" id="KW-0328">Glycosyltransferase</keyword>
<proteinExistence type="inferred from homology"/>
<dbReference type="GO" id="GO:0005737">
    <property type="term" value="C:cytoplasm"/>
    <property type="evidence" value="ECO:0007669"/>
    <property type="project" value="UniProtKB-SubCell"/>
</dbReference>
<dbReference type="EMBL" id="AJWY01012200">
    <property type="protein sequence ID" value="EKC50597.1"/>
    <property type="molecule type" value="Genomic_DNA"/>
</dbReference>
<evidence type="ECO:0000256" key="5">
    <source>
        <dbReference type="ARBA" id="ARBA00022490"/>
    </source>
</evidence>
<name>K1RPU5_9ZZZZ</name>
<dbReference type="InterPro" id="IPR017853">
    <property type="entry name" value="GH"/>
</dbReference>
<dbReference type="GO" id="GO:0005975">
    <property type="term" value="P:carbohydrate metabolic process"/>
    <property type="evidence" value="ECO:0007669"/>
    <property type="project" value="InterPro"/>
</dbReference>
<evidence type="ECO:0000256" key="8">
    <source>
        <dbReference type="ARBA" id="ARBA00023277"/>
    </source>
</evidence>
<dbReference type="SUPFAM" id="SSF51445">
    <property type="entry name" value="(Trans)glycosidases"/>
    <property type="match status" value="1"/>
</dbReference>
<organism evidence="11">
    <name type="scientific">human gut metagenome</name>
    <dbReference type="NCBI Taxonomy" id="408170"/>
    <lineage>
        <taxon>unclassified sequences</taxon>
        <taxon>metagenomes</taxon>
        <taxon>organismal metagenomes</taxon>
    </lineage>
</organism>
<dbReference type="Pfam" id="PF02446">
    <property type="entry name" value="Glyco_hydro_77"/>
    <property type="match status" value="1"/>
</dbReference>
<keyword evidence="7 11" id="KW-0808">Transferase</keyword>
<evidence type="ECO:0000256" key="3">
    <source>
        <dbReference type="ARBA" id="ARBA00005684"/>
    </source>
</evidence>
<evidence type="ECO:0000313" key="11">
    <source>
        <dbReference type="EMBL" id="EKC50597.1"/>
    </source>
</evidence>
<evidence type="ECO:0000256" key="2">
    <source>
        <dbReference type="ARBA" id="ARBA00004496"/>
    </source>
</evidence>
<protein>
    <recommendedName>
        <fullName evidence="4">4-alpha-glucanotransferase</fullName>
        <ecNumber evidence="4">2.4.1.25</ecNumber>
    </recommendedName>
    <alternativeName>
        <fullName evidence="9">Amylomaltase</fullName>
    </alternativeName>
    <alternativeName>
        <fullName evidence="10">Disproportionating enzyme</fullName>
    </alternativeName>
</protein>
<dbReference type="PANTHER" id="PTHR32518">
    <property type="match status" value="1"/>
</dbReference>
<comment type="catalytic activity">
    <reaction evidence="1">
        <text>Transfers a segment of a (1-&gt;4)-alpha-D-glucan to a new position in an acceptor, which may be glucose or a (1-&gt;4)-alpha-D-glucan.</text>
        <dbReference type="EC" id="2.4.1.25"/>
    </reaction>
</comment>
<dbReference type="EC" id="2.4.1.25" evidence="4"/>
<reference evidence="11" key="1">
    <citation type="journal article" date="2013" name="Environ. Microbiol.">
        <title>Microbiota from the distal guts of lean and obese adolescents exhibit partial functional redundancy besides clear differences in community structure.</title>
        <authorList>
            <person name="Ferrer M."/>
            <person name="Ruiz A."/>
            <person name="Lanza F."/>
            <person name="Haange S.B."/>
            <person name="Oberbach A."/>
            <person name="Till H."/>
            <person name="Bargiela R."/>
            <person name="Campoy C."/>
            <person name="Segura M.T."/>
            <person name="Richter M."/>
            <person name="von Bergen M."/>
            <person name="Seifert J."/>
            <person name="Suarez A."/>
        </authorList>
    </citation>
    <scope>NUCLEOTIDE SEQUENCE</scope>
</reference>
<feature type="non-terminal residue" evidence="11">
    <location>
        <position position="1"/>
    </location>
</feature>
<keyword evidence="5" id="KW-0963">Cytoplasm</keyword>
<comment type="similarity">
    <text evidence="3">Belongs to the disproportionating enzyme family.</text>
</comment>
<comment type="subcellular location">
    <subcellularLocation>
        <location evidence="2">Cytoplasm</location>
    </subcellularLocation>
</comment>
<sequence length="225" mass="26869">QSTFSFQLLSPQQQEAFNRLHDDFFYRRHDRFWQESALGKLPMLLRATDMLACGEDLGMIPDCVPETMRALKILSLEIQRMPKSRSETFADPAHYPYLSVCTTSTHDMSLLRAWWEEDRSVTNRFYHEVLHGEGDTPWFCEPWICRRIIGMHLSSPAMFTILPLQDWLSMDGELRLQMPDRERINVPAIPRYYWRYRMHLTLERLLAEEDFNTTMRDMIAMSRRR</sequence>
<dbReference type="AlphaFoldDB" id="K1RPU5"/>
<gene>
    <name evidence="11" type="ORF">LEA_17802</name>
</gene>
<evidence type="ECO:0000256" key="10">
    <source>
        <dbReference type="ARBA" id="ARBA00031501"/>
    </source>
</evidence>
<evidence type="ECO:0000256" key="7">
    <source>
        <dbReference type="ARBA" id="ARBA00022679"/>
    </source>
</evidence>
<keyword evidence="8" id="KW-0119">Carbohydrate metabolism</keyword>
<comment type="caution">
    <text evidence="11">The sequence shown here is derived from an EMBL/GenBank/DDBJ whole genome shotgun (WGS) entry which is preliminary data.</text>
</comment>
<evidence type="ECO:0000256" key="9">
    <source>
        <dbReference type="ARBA" id="ARBA00031423"/>
    </source>
</evidence>
<dbReference type="GO" id="GO:0004134">
    <property type="term" value="F:4-alpha-glucanotransferase activity"/>
    <property type="evidence" value="ECO:0007669"/>
    <property type="project" value="UniProtKB-EC"/>
</dbReference>
<evidence type="ECO:0000256" key="1">
    <source>
        <dbReference type="ARBA" id="ARBA00000439"/>
    </source>
</evidence>
<dbReference type="PANTHER" id="PTHR32518:SF3">
    <property type="entry name" value="4-ALPHA-GLUCANOTRANSFERASE"/>
    <property type="match status" value="1"/>
</dbReference>
<evidence type="ECO:0000256" key="4">
    <source>
        <dbReference type="ARBA" id="ARBA00012560"/>
    </source>
</evidence>
<evidence type="ECO:0000256" key="6">
    <source>
        <dbReference type="ARBA" id="ARBA00022676"/>
    </source>
</evidence>
<dbReference type="Gene3D" id="3.20.20.80">
    <property type="entry name" value="Glycosidases"/>
    <property type="match status" value="1"/>
</dbReference>
<dbReference type="InterPro" id="IPR003385">
    <property type="entry name" value="Glyco_hydro_77"/>
</dbReference>
<accession>K1RPU5</accession>